<dbReference type="OrthoDB" id="416093at2759"/>
<dbReference type="eggNOG" id="KOG0698">
    <property type="taxonomic scope" value="Eukaryota"/>
</dbReference>
<dbReference type="PANTHER" id="PTHR47992">
    <property type="entry name" value="PROTEIN PHOSPHATASE"/>
    <property type="match status" value="1"/>
</dbReference>
<dbReference type="InterPro" id="IPR036457">
    <property type="entry name" value="PPM-type-like_dom_sf"/>
</dbReference>
<dbReference type="InterPro" id="IPR001932">
    <property type="entry name" value="PPM-type_phosphatase-like_dom"/>
</dbReference>
<dbReference type="Gramene" id="EFJ14811">
    <property type="protein sequence ID" value="EFJ14811"/>
    <property type="gene ID" value="SELMODRAFT_4016"/>
</dbReference>
<dbReference type="GO" id="GO:0004722">
    <property type="term" value="F:protein serine/threonine phosphatase activity"/>
    <property type="evidence" value="ECO:0000318"/>
    <property type="project" value="GO_Central"/>
</dbReference>
<dbReference type="InParanoid" id="D8SLP8"/>
<dbReference type="STRING" id="88036.D8SLP8"/>
<keyword evidence="3" id="KW-1185">Reference proteome</keyword>
<proteinExistence type="predicted"/>
<dbReference type="SMART" id="SM00332">
    <property type="entry name" value="PP2Cc"/>
    <property type="match status" value="1"/>
</dbReference>
<dbReference type="Gene3D" id="3.60.40.10">
    <property type="entry name" value="PPM-type phosphatase domain"/>
    <property type="match status" value="1"/>
</dbReference>
<accession>D8SLP8</accession>
<dbReference type="HOGENOM" id="CLU_013173_0_2_1"/>
<dbReference type="InterPro" id="IPR015655">
    <property type="entry name" value="PP2C"/>
</dbReference>
<dbReference type="Pfam" id="PF00481">
    <property type="entry name" value="PP2C"/>
    <property type="match status" value="1"/>
</dbReference>
<dbReference type="CDD" id="cd00143">
    <property type="entry name" value="PP2Cc"/>
    <property type="match status" value="1"/>
</dbReference>
<evidence type="ECO:0000313" key="3">
    <source>
        <dbReference type="Proteomes" id="UP000001514"/>
    </source>
</evidence>
<gene>
    <name evidence="2" type="ORF">SELMODRAFT_4016</name>
</gene>
<sequence>SIQGRRRYQEDRLIALSNLLADHGDTRLGVFAVFDGHIGSQASEFLVQNFEPKLRANLQGSLDASSSKIAGVVKAALEKTIAELESSFLKEAYKNRWPAGSTACVAVVTDEFMVVANVGDSRAIACVRDGGEKLVAKVLTSDHHPELPAEQHRIEAAGGVVRFGVIDGHFPMSRAIGDLPLKNHGVIATPDVSVWTNTNKDGFIVLASDGLYEGMSEQE</sequence>
<dbReference type="SUPFAM" id="SSF81606">
    <property type="entry name" value="PP2C-like"/>
    <property type="match status" value="1"/>
</dbReference>
<dbReference type="FunCoup" id="D8SLP8">
    <property type="interactions" value="560"/>
</dbReference>
<feature type="non-terminal residue" evidence="2">
    <location>
        <position position="219"/>
    </location>
</feature>
<dbReference type="EMBL" id="GL377626">
    <property type="protein sequence ID" value="EFJ14811.1"/>
    <property type="molecule type" value="Genomic_DNA"/>
</dbReference>
<dbReference type="Proteomes" id="UP000001514">
    <property type="component" value="Unassembled WGS sequence"/>
</dbReference>
<name>D8SLP8_SELML</name>
<feature type="non-terminal residue" evidence="2">
    <location>
        <position position="1"/>
    </location>
</feature>
<dbReference type="PROSITE" id="PS51746">
    <property type="entry name" value="PPM_2"/>
    <property type="match status" value="1"/>
</dbReference>
<evidence type="ECO:0000259" key="1">
    <source>
        <dbReference type="PROSITE" id="PS51746"/>
    </source>
</evidence>
<organism evidence="3">
    <name type="scientific">Selaginella moellendorffii</name>
    <name type="common">Spikemoss</name>
    <dbReference type="NCBI Taxonomy" id="88036"/>
    <lineage>
        <taxon>Eukaryota</taxon>
        <taxon>Viridiplantae</taxon>
        <taxon>Streptophyta</taxon>
        <taxon>Embryophyta</taxon>
        <taxon>Tracheophyta</taxon>
        <taxon>Lycopodiopsida</taxon>
        <taxon>Selaginellales</taxon>
        <taxon>Selaginellaceae</taxon>
        <taxon>Selaginella</taxon>
    </lineage>
</organism>
<dbReference type="KEGG" id="smo:SELMODRAFT_4016"/>
<reference evidence="2 3" key="1">
    <citation type="journal article" date="2011" name="Science">
        <title>The Selaginella genome identifies genetic changes associated with the evolution of vascular plants.</title>
        <authorList>
            <person name="Banks J.A."/>
            <person name="Nishiyama T."/>
            <person name="Hasebe M."/>
            <person name="Bowman J.L."/>
            <person name="Gribskov M."/>
            <person name="dePamphilis C."/>
            <person name="Albert V.A."/>
            <person name="Aono N."/>
            <person name="Aoyama T."/>
            <person name="Ambrose B.A."/>
            <person name="Ashton N.W."/>
            <person name="Axtell M.J."/>
            <person name="Barker E."/>
            <person name="Barker M.S."/>
            <person name="Bennetzen J.L."/>
            <person name="Bonawitz N.D."/>
            <person name="Chapple C."/>
            <person name="Cheng C."/>
            <person name="Correa L.G."/>
            <person name="Dacre M."/>
            <person name="DeBarry J."/>
            <person name="Dreyer I."/>
            <person name="Elias M."/>
            <person name="Engstrom E.M."/>
            <person name="Estelle M."/>
            <person name="Feng L."/>
            <person name="Finet C."/>
            <person name="Floyd S.K."/>
            <person name="Frommer W.B."/>
            <person name="Fujita T."/>
            <person name="Gramzow L."/>
            <person name="Gutensohn M."/>
            <person name="Harholt J."/>
            <person name="Hattori M."/>
            <person name="Heyl A."/>
            <person name="Hirai T."/>
            <person name="Hiwatashi Y."/>
            <person name="Ishikawa M."/>
            <person name="Iwata M."/>
            <person name="Karol K.G."/>
            <person name="Koehler B."/>
            <person name="Kolukisaoglu U."/>
            <person name="Kubo M."/>
            <person name="Kurata T."/>
            <person name="Lalonde S."/>
            <person name="Li K."/>
            <person name="Li Y."/>
            <person name="Litt A."/>
            <person name="Lyons E."/>
            <person name="Manning G."/>
            <person name="Maruyama T."/>
            <person name="Michael T.P."/>
            <person name="Mikami K."/>
            <person name="Miyazaki S."/>
            <person name="Morinaga S."/>
            <person name="Murata T."/>
            <person name="Mueller-Roeber B."/>
            <person name="Nelson D.R."/>
            <person name="Obara M."/>
            <person name="Oguri Y."/>
            <person name="Olmstead R.G."/>
            <person name="Onodera N."/>
            <person name="Petersen B.L."/>
            <person name="Pils B."/>
            <person name="Prigge M."/>
            <person name="Rensing S.A."/>
            <person name="Riano-Pachon D.M."/>
            <person name="Roberts A.W."/>
            <person name="Sato Y."/>
            <person name="Scheller H.V."/>
            <person name="Schulz B."/>
            <person name="Schulz C."/>
            <person name="Shakirov E.V."/>
            <person name="Shibagaki N."/>
            <person name="Shinohara N."/>
            <person name="Shippen D.E."/>
            <person name="Soerensen I."/>
            <person name="Sotooka R."/>
            <person name="Sugimoto N."/>
            <person name="Sugita M."/>
            <person name="Sumikawa N."/>
            <person name="Tanurdzic M."/>
            <person name="Theissen G."/>
            <person name="Ulvskov P."/>
            <person name="Wakazuki S."/>
            <person name="Weng J.K."/>
            <person name="Willats W.W."/>
            <person name="Wipf D."/>
            <person name="Wolf P.G."/>
            <person name="Yang L."/>
            <person name="Zimmer A.D."/>
            <person name="Zhu Q."/>
            <person name="Mitros T."/>
            <person name="Hellsten U."/>
            <person name="Loque D."/>
            <person name="Otillar R."/>
            <person name="Salamov A."/>
            <person name="Schmutz J."/>
            <person name="Shapiro H."/>
            <person name="Lindquist E."/>
            <person name="Lucas S."/>
            <person name="Rokhsar D."/>
            <person name="Grigoriev I.V."/>
        </authorList>
    </citation>
    <scope>NUCLEOTIDE SEQUENCE [LARGE SCALE GENOMIC DNA]</scope>
</reference>
<dbReference type="GO" id="GO:0007165">
    <property type="term" value="P:signal transduction"/>
    <property type="evidence" value="ECO:0000318"/>
    <property type="project" value="GO_Central"/>
</dbReference>
<evidence type="ECO:0000313" key="2">
    <source>
        <dbReference type="EMBL" id="EFJ14811.1"/>
    </source>
</evidence>
<feature type="domain" description="PPM-type phosphatase" evidence="1">
    <location>
        <begin position="1"/>
        <end position="219"/>
    </location>
</feature>
<dbReference type="AlphaFoldDB" id="D8SLP8"/>
<protein>
    <recommendedName>
        <fullName evidence="1">PPM-type phosphatase domain-containing protein</fullName>
    </recommendedName>
</protein>